<dbReference type="InterPro" id="IPR023577">
    <property type="entry name" value="CYTH_domain"/>
</dbReference>
<reference evidence="2 3" key="1">
    <citation type="submission" date="2023-06" db="EMBL/GenBank/DDBJ databases">
        <title>Alkalimonas sp., MEB004 an alkaliphilic bacterium isolated from Lonar Lake, India.</title>
        <authorList>
            <person name="Joshi A."/>
            <person name="Thite S."/>
        </authorList>
    </citation>
    <scope>NUCLEOTIDE SEQUENCE [LARGE SCALE GENOMIC DNA]</scope>
    <source>
        <strain evidence="2 3">MEB004</strain>
    </source>
</reference>
<dbReference type="SUPFAM" id="SSF55154">
    <property type="entry name" value="CYTH-like phosphatases"/>
    <property type="match status" value="1"/>
</dbReference>
<protein>
    <submittedName>
        <fullName evidence="2">CYTH domain-containing protein</fullName>
    </submittedName>
</protein>
<dbReference type="InterPro" id="IPR039013">
    <property type="entry name" value="YgiF"/>
</dbReference>
<dbReference type="Pfam" id="PF01928">
    <property type="entry name" value="CYTH"/>
    <property type="match status" value="1"/>
</dbReference>
<gene>
    <name evidence="2" type="ORF">QWF21_08055</name>
</gene>
<dbReference type="Gene3D" id="2.40.320.10">
    <property type="entry name" value="Hypothetical Protein Pfu-838710-001"/>
    <property type="match status" value="1"/>
</dbReference>
<dbReference type="CDD" id="cd07756">
    <property type="entry name" value="CYTH-like_Pase_CHAD"/>
    <property type="match status" value="1"/>
</dbReference>
<evidence type="ECO:0000313" key="3">
    <source>
        <dbReference type="Proteomes" id="UP001339167"/>
    </source>
</evidence>
<sequence>MAMEIELKFLLQSVAAKELEALLKPMVQQLQSAEPMHLLNGYYDTPEYWFQQHGMGLRSRQQDGNIEHTIKLAGKQHGALHARQEYNVQAKQLIPQLAAFPAVIWPEHTDVQVLQQQLTELFRTDFCRQPWLLTLAQHTQIELVQDEGHIVTADSQQPICELELELKTGDVSQLFVLARQLVTALPLRLGVQSKAERGYRLTGSKPLQVKALPTEAGPALLLRLLQHNEACYMQEQSPDAMLTVSLALNRIAQWLKTVPAMQRWQPICTQLSAKAAQSKADQQLFFGSDYNLLLLALTEYFLNAELSHH</sequence>
<dbReference type="PANTHER" id="PTHR39569">
    <property type="entry name" value="INORGANIC TRIPHOSPHATASE"/>
    <property type="match status" value="1"/>
</dbReference>
<keyword evidence="3" id="KW-1185">Reference proteome</keyword>
<dbReference type="RefSeq" id="WP_330087524.1">
    <property type="nucleotide sequence ID" value="NZ_JAUGZK010000004.1"/>
</dbReference>
<dbReference type="Proteomes" id="UP001339167">
    <property type="component" value="Unassembled WGS sequence"/>
</dbReference>
<evidence type="ECO:0000259" key="1">
    <source>
        <dbReference type="PROSITE" id="PS51707"/>
    </source>
</evidence>
<comment type="caution">
    <text evidence="2">The sequence shown here is derived from an EMBL/GenBank/DDBJ whole genome shotgun (WGS) entry which is preliminary data.</text>
</comment>
<dbReference type="InterPro" id="IPR033469">
    <property type="entry name" value="CYTH-like_dom_sf"/>
</dbReference>
<dbReference type="EMBL" id="JAUGZK010000004">
    <property type="protein sequence ID" value="MEE2024198.1"/>
    <property type="molecule type" value="Genomic_DNA"/>
</dbReference>
<organism evidence="2 3">
    <name type="scientific">Alkalimonas mucilaginosa</name>
    <dbReference type="NCBI Taxonomy" id="3057676"/>
    <lineage>
        <taxon>Bacteria</taxon>
        <taxon>Pseudomonadati</taxon>
        <taxon>Pseudomonadota</taxon>
        <taxon>Gammaproteobacteria</taxon>
        <taxon>Alkalimonas</taxon>
    </lineage>
</organism>
<dbReference type="PANTHER" id="PTHR39569:SF1">
    <property type="entry name" value="INORGANIC TRIPHOSPHATASE"/>
    <property type="match status" value="1"/>
</dbReference>
<name>A0ABU7JFR1_9GAMM</name>
<dbReference type="PROSITE" id="PS51707">
    <property type="entry name" value="CYTH"/>
    <property type="match status" value="1"/>
</dbReference>
<evidence type="ECO:0000313" key="2">
    <source>
        <dbReference type="EMBL" id="MEE2024198.1"/>
    </source>
</evidence>
<feature type="domain" description="CYTH" evidence="1">
    <location>
        <begin position="2"/>
        <end position="205"/>
    </location>
</feature>
<accession>A0ABU7JFR1</accession>
<proteinExistence type="predicted"/>
<dbReference type="SMART" id="SM01118">
    <property type="entry name" value="CYTH"/>
    <property type="match status" value="1"/>
</dbReference>